<dbReference type="InterPro" id="IPR005845">
    <property type="entry name" value="A-D-PHexomutase_a/b/a-II"/>
</dbReference>
<evidence type="ECO:0000256" key="5">
    <source>
        <dbReference type="ARBA" id="ARBA00022842"/>
    </source>
</evidence>
<dbReference type="InterPro" id="IPR005841">
    <property type="entry name" value="Alpha-D-phosphohexomutase_SF"/>
</dbReference>
<evidence type="ECO:0000256" key="4">
    <source>
        <dbReference type="ARBA" id="ARBA00022723"/>
    </source>
</evidence>
<feature type="domain" description="Alpha-D-phosphohexomutase alpha/beta/alpha" evidence="8">
    <location>
        <begin position="6"/>
        <end position="125"/>
    </location>
</feature>
<dbReference type="InterPro" id="IPR005843">
    <property type="entry name" value="A-D-PHexomutase_C"/>
</dbReference>
<reference evidence="11" key="1">
    <citation type="submission" date="2020-05" db="EMBL/GenBank/DDBJ databases">
        <authorList>
            <person name="Chiriac C."/>
            <person name="Salcher M."/>
            <person name="Ghai R."/>
            <person name="Kavagutti S V."/>
        </authorList>
    </citation>
    <scope>NUCLEOTIDE SEQUENCE</scope>
</reference>
<protein>
    <submittedName>
        <fullName evidence="11">Unannotated protein</fullName>
    </submittedName>
</protein>
<accession>A0A6J6CX01</accession>
<dbReference type="GO" id="GO:0005829">
    <property type="term" value="C:cytosol"/>
    <property type="evidence" value="ECO:0007669"/>
    <property type="project" value="TreeGrafter"/>
</dbReference>
<dbReference type="GO" id="GO:0000287">
    <property type="term" value="F:magnesium ion binding"/>
    <property type="evidence" value="ECO:0007669"/>
    <property type="project" value="InterPro"/>
</dbReference>
<dbReference type="Pfam" id="PF02880">
    <property type="entry name" value="PGM_PMM_III"/>
    <property type="match status" value="1"/>
</dbReference>
<dbReference type="InterPro" id="IPR050060">
    <property type="entry name" value="Phosphoglucosamine_mutase"/>
</dbReference>
<evidence type="ECO:0000256" key="1">
    <source>
        <dbReference type="ARBA" id="ARBA00001946"/>
    </source>
</evidence>
<dbReference type="GO" id="GO:0005975">
    <property type="term" value="P:carbohydrate metabolic process"/>
    <property type="evidence" value="ECO:0007669"/>
    <property type="project" value="InterPro"/>
</dbReference>
<dbReference type="InterPro" id="IPR005846">
    <property type="entry name" value="A-D-PHexomutase_a/b/a-III"/>
</dbReference>
<dbReference type="GO" id="GO:0009252">
    <property type="term" value="P:peptidoglycan biosynthetic process"/>
    <property type="evidence" value="ECO:0007669"/>
    <property type="project" value="TreeGrafter"/>
</dbReference>
<dbReference type="InterPro" id="IPR016055">
    <property type="entry name" value="A-D-PHexomutase_a/b/a-I/II/III"/>
</dbReference>
<comment type="cofactor">
    <cofactor evidence="1">
        <name>Mg(2+)</name>
        <dbReference type="ChEBI" id="CHEBI:18420"/>
    </cofactor>
</comment>
<evidence type="ECO:0000256" key="3">
    <source>
        <dbReference type="ARBA" id="ARBA00022553"/>
    </source>
</evidence>
<feature type="domain" description="Alpha-D-phosphohexomutase C-terminal" evidence="7">
    <location>
        <begin position="360"/>
        <end position="425"/>
    </location>
</feature>
<dbReference type="EMBL" id="CAEZSR010000038">
    <property type="protein sequence ID" value="CAB4554949.1"/>
    <property type="molecule type" value="Genomic_DNA"/>
</dbReference>
<dbReference type="PANTHER" id="PTHR42946">
    <property type="entry name" value="PHOSPHOHEXOSE MUTASE"/>
    <property type="match status" value="1"/>
</dbReference>
<dbReference type="NCBIfam" id="TIGR01455">
    <property type="entry name" value="glmM"/>
    <property type="match status" value="1"/>
</dbReference>
<keyword evidence="5" id="KW-0460">Magnesium</keyword>
<feature type="domain" description="Alpha-D-phosphohexomutase alpha/beta/alpha" evidence="9">
    <location>
        <begin position="144"/>
        <end position="239"/>
    </location>
</feature>
<evidence type="ECO:0000259" key="10">
    <source>
        <dbReference type="Pfam" id="PF02880"/>
    </source>
</evidence>
<keyword evidence="6" id="KW-0413">Isomerase</keyword>
<dbReference type="SUPFAM" id="SSF55957">
    <property type="entry name" value="Phosphoglucomutase, C-terminal domain"/>
    <property type="match status" value="1"/>
</dbReference>
<dbReference type="GO" id="GO:0004615">
    <property type="term" value="F:phosphomannomutase activity"/>
    <property type="evidence" value="ECO:0007669"/>
    <property type="project" value="TreeGrafter"/>
</dbReference>
<evidence type="ECO:0000259" key="8">
    <source>
        <dbReference type="Pfam" id="PF02878"/>
    </source>
</evidence>
<dbReference type="InterPro" id="IPR006352">
    <property type="entry name" value="GlmM_bact"/>
</dbReference>
<organism evidence="11">
    <name type="scientific">freshwater metagenome</name>
    <dbReference type="NCBI Taxonomy" id="449393"/>
    <lineage>
        <taxon>unclassified sequences</taxon>
        <taxon>metagenomes</taxon>
        <taxon>ecological metagenomes</taxon>
    </lineage>
</organism>
<keyword evidence="3" id="KW-0597">Phosphoprotein</keyword>
<evidence type="ECO:0000259" key="9">
    <source>
        <dbReference type="Pfam" id="PF02879"/>
    </source>
</evidence>
<dbReference type="InterPro" id="IPR005844">
    <property type="entry name" value="A-D-PHexomutase_a/b/a-I"/>
</dbReference>
<evidence type="ECO:0000256" key="6">
    <source>
        <dbReference type="ARBA" id="ARBA00023235"/>
    </source>
</evidence>
<evidence type="ECO:0000313" key="11">
    <source>
        <dbReference type="EMBL" id="CAB4554949.1"/>
    </source>
</evidence>
<dbReference type="InterPro" id="IPR036900">
    <property type="entry name" value="A-D-PHexomutase_C_sf"/>
</dbReference>
<dbReference type="SUPFAM" id="SSF53738">
    <property type="entry name" value="Phosphoglucomutase, first 3 domains"/>
    <property type="match status" value="3"/>
</dbReference>
<dbReference type="PRINTS" id="PR00509">
    <property type="entry name" value="PGMPMM"/>
</dbReference>
<dbReference type="Pfam" id="PF00408">
    <property type="entry name" value="PGM_PMM_IV"/>
    <property type="match status" value="1"/>
</dbReference>
<gene>
    <name evidence="11" type="ORF">UFOPK1493_01348</name>
</gene>
<dbReference type="Gene3D" id="3.40.120.10">
    <property type="entry name" value="Alpha-D-Glucose-1,6-Bisphosphate, subunit A, domain 3"/>
    <property type="match status" value="3"/>
</dbReference>
<evidence type="ECO:0000259" key="7">
    <source>
        <dbReference type="Pfam" id="PF00408"/>
    </source>
</evidence>
<dbReference type="GO" id="GO:0008966">
    <property type="term" value="F:phosphoglucosamine mutase activity"/>
    <property type="evidence" value="ECO:0007669"/>
    <property type="project" value="InterPro"/>
</dbReference>
<dbReference type="AlphaFoldDB" id="A0A6J6CX01"/>
<dbReference type="Pfam" id="PF02879">
    <property type="entry name" value="PGM_PMM_II"/>
    <property type="match status" value="1"/>
</dbReference>
<feature type="domain" description="Alpha-D-phosphohexomutase alpha/beta/alpha" evidence="10">
    <location>
        <begin position="243"/>
        <end position="356"/>
    </location>
</feature>
<dbReference type="GO" id="GO:0006048">
    <property type="term" value="P:UDP-N-acetylglucosamine biosynthetic process"/>
    <property type="evidence" value="ECO:0007669"/>
    <property type="project" value="TreeGrafter"/>
</dbReference>
<name>A0A6J6CX01_9ZZZZ</name>
<dbReference type="FunFam" id="3.40.120.10:FF:000003">
    <property type="entry name" value="Phosphoglucosamine mutase"/>
    <property type="match status" value="1"/>
</dbReference>
<dbReference type="Pfam" id="PF02878">
    <property type="entry name" value="PGM_PMM_I"/>
    <property type="match status" value="1"/>
</dbReference>
<evidence type="ECO:0000256" key="2">
    <source>
        <dbReference type="ARBA" id="ARBA00010231"/>
    </source>
</evidence>
<sequence>MSGVLRFGTDGVRGHALTELTTTYVGSLGRAAASVLGDGRWVVARDTRESGPQLVGALIAGLGDGAVDLGVLPTPALAYWSQRLGVPGAMVTASHNPWHDNGVKIFAAGGTKLSDDVERAIEAALGAEVAVPAQYDVTTGTAADDYVDHVVASLSPMPGLKLVLDCANGAMSAVAPAAFERLGAEVVVIHASPDGRNINDRCGATSPASLAAAVVAEGAALGLAFDGDGDRVIAVDHLGNIVDGDRLIALAALQLRAEGQLVDDTVVVTVMTNLGFRRAMEHHGIRVIETAVGDRYVLEALDAGGYAVGGEQSGHIIYRRLATTGDGLLAGLRLAEHVVEQRRPLADLAGEVMTSYPQVLVNVRVADRHPHVADELAAEIAEAETSLRGEGRVLVRASGTEPLVRVMVEAATNDLADAVAGRLADVVRSRFGPG</sequence>
<dbReference type="HAMAP" id="MF_01554_B">
    <property type="entry name" value="GlmM_B"/>
    <property type="match status" value="1"/>
</dbReference>
<dbReference type="PANTHER" id="PTHR42946:SF1">
    <property type="entry name" value="PHOSPHOGLUCOMUTASE (ALPHA-D-GLUCOSE-1,6-BISPHOSPHATE-DEPENDENT)"/>
    <property type="match status" value="1"/>
</dbReference>
<dbReference type="Gene3D" id="3.30.310.50">
    <property type="entry name" value="Alpha-D-phosphohexomutase, C-terminal domain"/>
    <property type="match status" value="1"/>
</dbReference>
<comment type="similarity">
    <text evidence="2">Belongs to the phosphohexose mutase family.</text>
</comment>
<keyword evidence="4" id="KW-0479">Metal-binding</keyword>
<dbReference type="FunFam" id="3.30.310.50:FF:000001">
    <property type="entry name" value="Phosphoglucosamine mutase"/>
    <property type="match status" value="1"/>
</dbReference>
<proteinExistence type="inferred from homology"/>